<accession>A0A151U5B3</accession>
<dbReference type="EMBL" id="CM003604">
    <property type="protein sequence ID" value="KYP74461.1"/>
    <property type="molecule type" value="Genomic_DNA"/>
</dbReference>
<dbReference type="OMA" id="RIYENIY"/>
<keyword evidence="2" id="KW-1185">Reference proteome</keyword>
<dbReference type="Gene3D" id="3.20.20.100">
    <property type="entry name" value="NADP-dependent oxidoreductase domain"/>
    <property type="match status" value="1"/>
</dbReference>
<sequence length="64" mass="7180">MDQGTTKIKNLDNNIGSLKAKLCGDDLKEITEAIPISEVVGDRNIEPFMRCSWKFANTPPKHSY</sequence>
<organism evidence="1 2">
    <name type="scientific">Cajanus cajan</name>
    <name type="common">Pigeon pea</name>
    <name type="synonym">Cajanus indicus</name>
    <dbReference type="NCBI Taxonomy" id="3821"/>
    <lineage>
        <taxon>Eukaryota</taxon>
        <taxon>Viridiplantae</taxon>
        <taxon>Streptophyta</taxon>
        <taxon>Embryophyta</taxon>
        <taxon>Tracheophyta</taxon>
        <taxon>Spermatophyta</taxon>
        <taxon>Magnoliopsida</taxon>
        <taxon>eudicotyledons</taxon>
        <taxon>Gunneridae</taxon>
        <taxon>Pentapetalae</taxon>
        <taxon>rosids</taxon>
        <taxon>fabids</taxon>
        <taxon>Fabales</taxon>
        <taxon>Fabaceae</taxon>
        <taxon>Papilionoideae</taxon>
        <taxon>50 kb inversion clade</taxon>
        <taxon>NPAAA clade</taxon>
        <taxon>indigoferoid/millettioid clade</taxon>
        <taxon>Phaseoleae</taxon>
        <taxon>Cajanus</taxon>
    </lineage>
</organism>
<dbReference type="Gramene" id="C.cajan_06945.t">
    <property type="protein sequence ID" value="C.cajan_06945.t"/>
    <property type="gene ID" value="C.cajan_06945"/>
</dbReference>
<dbReference type="Proteomes" id="UP000075243">
    <property type="component" value="Chromosome 2"/>
</dbReference>
<evidence type="ECO:0000313" key="1">
    <source>
        <dbReference type="EMBL" id="KYP74461.1"/>
    </source>
</evidence>
<proteinExistence type="predicted"/>
<dbReference type="AlphaFoldDB" id="A0A151U5B3"/>
<dbReference type="InterPro" id="IPR036812">
    <property type="entry name" value="NAD(P)_OxRdtase_dom_sf"/>
</dbReference>
<gene>
    <name evidence="1" type="ORF">KK1_007143</name>
</gene>
<evidence type="ECO:0000313" key="2">
    <source>
        <dbReference type="Proteomes" id="UP000075243"/>
    </source>
</evidence>
<protein>
    <submittedName>
        <fullName evidence="1">Uncharacterized protein</fullName>
    </submittedName>
</protein>
<reference evidence="1 2" key="1">
    <citation type="journal article" date="2012" name="Nat. Biotechnol.">
        <title>Draft genome sequence of pigeonpea (Cajanus cajan), an orphan legume crop of resource-poor farmers.</title>
        <authorList>
            <person name="Varshney R.K."/>
            <person name="Chen W."/>
            <person name="Li Y."/>
            <person name="Bharti A.K."/>
            <person name="Saxena R.K."/>
            <person name="Schlueter J.A."/>
            <person name="Donoghue M.T."/>
            <person name="Azam S."/>
            <person name="Fan G."/>
            <person name="Whaley A.M."/>
            <person name="Farmer A.D."/>
            <person name="Sheridan J."/>
            <person name="Iwata A."/>
            <person name="Tuteja R."/>
            <person name="Penmetsa R.V."/>
            <person name="Wu W."/>
            <person name="Upadhyaya H.D."/>
            <person name="Yang S.P."/>
            <person name="Shah T."/>
            <person name="Saxena K.B."/>
            <person name="Michael T."/>
            <person name="McCombie W.R."/>
            <person name="Yang B."/>
            <person name="Zhang G."/>
            <person name="Yang H."/>
            <person name="Wang J."/>
            <person name="Spillane C."/>
            <person name="Cook D.R."/>
            <person name="May G.D."/>
            <person name="Xu X."/>
            <person name="Jackson S.A."/>
        </authorList>
    </citation>
    <scope>NUCLEOTIDE SEQUENCE [LARGE SCALE GENOMIC DNA]</scope>
    <source>
        <strain evidence="2">cv. Asha</strain>
    </source>
</reference>
<dbReference type="STRING" id="3821.A0A151U5B3"/>
<name>A0A151U5B3_CAJCA</name>